<dbReference type="InterPro" id="IPR052574">
    <property type="entry name" value="CDIRP"/>
</dbReference>
<keyword evidence="3" id="KW-0677">Repeat</keyword>
<keyword evidence="7" id="KW-1185">Reference proteome</keyword>
<keyword evidence="2 4" id="KW-0732">Signal</keyword>
<feature type="chain" id="PRO_5018162708" evidence="4">
    <location>
        <begin position="19"/>
        <end position="362"/>
    </location>
</feature>
<dbReference type="InterPro" id="IPR032675">
    <property type="entry name" value="LRR_dom_sf"/>
</dbReference>
<evidence type="ECO:0000256" key="2">
    <source>
        <dbReference type="ARBA" id="ARBA00022729"/>
    </source>
</evidence>
<accession>A0A3L9Z2M4</accession>
<evidence type="ECO:0000259" key="5">
    <source>
        <dbReference type="Pfam" id="PF18962"/>
    </source>
</evidence>
<dbReference type="OrthoDB" id="8901262at2"/>
<evidence type="ECO:0000256" key="3">
    <source>
        <dbReference type="ARBA" id="ARBA00022737"/>
    </source>
</evidence>
<dbReference type="EMBL" id="REFC01000012">
    <property type="protein sequence ID" value="RMA64598.1"/>
    <property type="molecule type" value="Genomic_DNA"/>
</dbReference>
<dbReference type="Gene3D" id="3.80.10.10">
    <property type="entry name" value="Ribonuclease Inhibitor"/>
    <property type="match status" value="1"/>
</dbReference>
<dbReference type="RefSeq" id="WP_121907033.1">
    <property type="nucleotide sequence ID" value="NZ_REFC01000012.1"/>
</dbReference>
<evidence type="ECO:0000313" key="7">
    <source>
        <dbReference type="Proteomes" id="UP000271339"/>
    </source>
</evidence>
<evidence type="ECO:0000256" key="4">
    <source>
        <dbReference type="SAM" id="SignalP"/>
    </source>
</evidence>
<comment type="caution">
    <text evidence="6">The sequence shown here is derived from an EMBL/GenBank/DDBJ whole genome shotgun (WGS) entry which is preliminary data.</text>
</comment>
<organism evidence="6 7">
    <name type="scientific">Ulvibacter antarcticus</name>
    <dbReference type="NCBI Taxonomy" id="442714"/>
    <lineage>
        <taxon>Bacteria</taxon>
        <taxon>Pseudomonadati</taxon>
        <taxon>Bacteroidota</taxon>
        <taxon>Flavobacteriia</taxon>
        <taxon>Flavobacteriales</taxon>
        <taxon>Flavobacteriaceae</taxon>
        <taxon>Ulvibacter</taxon>
    </lineage>
</organism>
<protein>
    <submittedName>
        <fullName evidence="6">Putative secreted protein (Por secretion system target)</fullName>
    </submittedName>
</protein>
<dbReference type="GO" id="GO:0035591">
    <property type="term" value="F:signaling adaptor activity"/>
    <property type="evidence" value="ECO:0007669"/>
    <property type="project" value="TreeGrafter"/>
</dbReference>
<dbReference type="PANTHER" id="PTHR47566:SF1">
    <property type="entry name" value="PROTEIN NUD1"/>
    <property type="match status" value="1"/>
</dbReference>
<dbReference type="Proteomes" id="UP000271339">
    <property type="component" value="Unassembled WGS sequence"/>
</dbReference>
<dbReference type="Pfam" id="PF18962">
    <property type="entry name" value="Por_Secre_tail"/>
    <property type="match status" value="1"/>
</dbReference>
<name>A0A3L9Z2M4_9FLAO</name>
<feature type="signal peptide" evidence="4">
    <location>
        <begin position="1"/>
        <end position="18"/>
    </location>
</feature>
<sequence length="362" mass="39726">MKNQLLVFLMLISIVSSAQIVNIPDPNFKAAILESNVDLNADGEIQVSEAENAGVIIANSRNISDITGIEAFVNISRLYLSFNNLTTVDFTNNPILEELLIEYNQLETLNISNNDQLRRLWFTGNSISELDLSNNPNIEILWGSNNELVELDVTQIPSLASLSMGNNQLSTIDVTQNPILSNIDLVAGNSFTEFDFSQNPLLCSVTVGSNNFLEYINLKNGGNTLLVEGNTCYWGSGHSNTILLATNNPILESICVDDITFAENNFAHIPPQTVFVDCLLEITDFETSSISIYPNPASDYFTIEANAKINSIEIVNVLGQTLFSEKTNNSEETIDISSLSAGAYFVMITADNITGVFQVIKK</sequence>
<dbReference type="NCBIfam" id="TIGR04183">
    <property type="entry name" value="Por_Secre_tail"/>
    <property type="match status" value="1"/>
</dbReference>
<proteinExistence type="predicted"/>
<feature type="domain" description="Secretion system C-terminal sorting" evidence="5">
    <location>
        <begin position="292"/>
        <end position="354"/>
    </location>
</feature>
<dbReference type="SUPFAM" id="SSF52058">
    <property type="entry name" value="L domain-like"/>
    <property type="match status" value="1"/>
</dbReference>
<keyword evidence="1" id="KW-0433">Leucine-rich repeat</keyword>
<dbReference type="InterPro" id="IPR026444">
    <property type="entry name" value="Secre_tail"/>
</dbReference>
<evidence type="ECO:0000313" key="6">
    <source>
        <dbReference type="EMBL" id="RMA64598.1"/>
    </source>
</evidence>
<evidence type="ECO:0000256" key="1">
    <source>
        <dbReference type="ARBA" id="ARBA00022614"/>
    </source>
</evidence>
<dbReference type="AlphaFoldDB" id="A0A3L9Z2M4"/>
<gene>
    <name evidence="6" type="ORF">BXY75_1475</name>
</gene>
<reference evidence="6 7" key="1">
    <citation type="submission" date="2018-10" db="EMBL/GenBank/DDBJ databases">
        <title>Genomic Encyclopedia of Archaeal and Bacterial Type Strains, Phase II (KMG-II): from individual species to whole genera.</title>
        <authorList>
            <person name="Goeker M."/>
        </authorList>
    </citation>
    <scope>NUCLEOTIDE SEQUENCE [LARGE SCALE GENOMIC DNA]</scope>
    <source>
        <strain evidence="6 7">DSM 23424</strain>
    </source>
</reference>
<dbReference type="PANTHER" id="PTHR47566">
    <property type="match status" value="1"/>
</dbReference>